<comment type="cofactor">
    <cofactor evidence="10">
        <name>Mg(2+)</name>
        <dbReference type="ChEBI" id="CHEBI:18420"/>
    </cofactor>
    <text evidence="10">Binds 1 Mg(2+) per subunit.</text>
</comment>
<dbReference type="PIRSF" id="PIRSF036565">
    <property type="entry name" value="Pyruvt_ip_decrb"/>
    <property type="match status" value="1"/>
</dbReference>
<comment type="cofactor">
    <cofactor evidence="1">
        <name>a metal cation</name>
        <dbReference type="ChEBI" id="CHEBI:25213"/>
    </cofactor>
</comment>
<reference evidence="15 16" key="1">
    <citation type="journal article" date="2011" name="Genome Biol. Evol.">
        <title>Comparative whole genome sequence analysis of the carcinogenic bacterial model pathogen Helicobacter felis.</title>
        <authorList>
            <person name="Arnold I.C."/>
            <person name="Zigova Z."/>
            <person name="Holden M."/>
            <person name="Lawley T.D."/>
            <person name="Rad R."/>
            <person name="Dougan G."/>
            <person name="Falkow S."/>
            <person name="Bentley S.D."/>
            <person name="Muller A."/>
        </authorList>
    </citation>
    <scope>NUCLEOTIDE SEQUENCE [LARGE SCALE GENOMIC DNA]</scope>
    <source>
        <strain evidence="16">ATCC 49179 / CCUG 28539 / NCTC 12436 / CS1</strain>
    </source>
</reference>
<dbReference type="eggNOG" id="COG3961">
    <property type="taxonomic scope" value="Bacteria"/>
</dbReference>
<dbReference type="STRING" id="936155.HFELIS_06730"/>
<feature type="binding site" evidence="9">
    <location>
        <position position="27"/>
    </location>
    <ligand>
        <name>pyruvate</name>
        <dbReference type="ChEBI" id="CHEBI:15361"/>
        <label>1</label>
        <note>substrate; ligand shared between two neighboring subunits</note>
    </ligand>
</feature>
<dbReference type="GO" id="GO:0004737">
    <property type="term" value="F:pyruvate decarboxylase activity"/>
    <property type="evidence" value="ECO:0007669"/>
    <property type="project" value="TreeGrafter"/>
</dbReference>
<keyword evidence="16" id="KW-1185">Reference proteome</keyword>
<evidence type="ECO:0000256" key="7">
    <source>
        <dbReference type="ARBA" id="ARBA00023052"/>
    </source>
</evidence>
<feature type="domain" description="Thiamine pyrophosphate enzyme central" evidence="12">
    <location>
        <begin position="195"/>
        <end position="319"/>
    </location>
</feature>
<dbReference type="FunFam" id="3.40.50.970:FF:000024">
    <property type="entry name" value="Pyruvate decarboxylase isozyme"/>
    <property type="match status" value="1"/>
</dbReference>
<dbReference type="AlphaFoldDB" id="E7AAT6"/>
<evidence type="ECO:0000313" key="16">
    <source>
        <dbReference type="Proteomes" id="UP000007934"/>
    </source>
</evidence>
<dbReference type="InterPro" id="IPR029061">
    <property type="entry name" value="THDP-binding"/>
</dbReference>
<dbReference type="Pfam" id="PF02776">
    <property type="entry name" value="TPP_enzyme_N"/>
    <property type="match status" value="1"/>
</dbReference>
<proteinExistence type="inferred from homology"/>
<feature type="binding site" evidence="9">
    <location>
        <position position="114"/>
    </location>
    <ligand>
        <name>pyruvate</name>
        <dbReference type="ChEBI" id="CHEBI:15361"/>
        <label>1</label>
        <note>substrate; ligand shared between two neighboring subunits</note>
    </ligand>
</feature>
<organism evidence="15 16">
    <name type="scientific">Helicobacter felis (strain ATCC 49179 / CCUG 28539 / NCTC 12436 / CS1)</name>
    <dbReference type="NCBI Taxonomy" id="936155"/>
    <lineage>
        <taxon>Bacteria</taxon>
        <taxon>Pseudomonadati</taxon>
        <taxon>Campylobacterota</taxon>
        <taxon>Epsilonproteobacteria</taxon>
        <taxon>Campylobacterales</taxon>
        <taxon>Helicobacteraceae</taxon>
        <taxon>Helicobacter</taxon>
    </lineage>
</organism>
<dbReference type="InterPro" id="IPR047214">
    <property type="entry name" value="TPP_PDC_IPDC"/>
</dbReference>
<evidence type="ECO:0000259" key="14">
    <source>
        <dbReference type="Pfam" id="PF02776"/>
    </source>
</evidence>
<protein>
    <submittedName>
        <fullName evidence="15">Thiamine pyrophosphate enzyme (TPP)</fullName>
    </submittedName>
</protein>
<dbReference type="SUPFAM" id="SSF52518">
    <property type="entry name" value="Thiamin diphosphate-binding fold (THDP-binding)"/>
    <property type="match status" value="2"/>
</dbReference>
<dbReference type="Pfam" id="PF02775">
    <property type="entry name" value="TPP_enzyme_C"/>
    <property type="match status" value="1"/>
</dbReference>
<dbReference type="GO" id="GO:0000949">
    <property type="term" value="P:aromatic amino acid family catabolic process to alcohol via Ehrlich pathway"/>
    <property type="evidence" value="ECO:0007669"/>
    <property type="project" value="TreeGrafter"/>
</dbReference>
<feature type="binding site" evidence="10">
    <location>
        <position position="455"/>
    </location>
    <ligand>
        <name>Mg(2+)</name>
        <dbReference type="ChEBI" id="CHEBI:18420"/>
    </ligand>
</feature>
<feature type="binding site" evidence="10">
    <location>
        <position position="428"/>
    </location>
    <ligand>
        <name>Mg(2+)</name>
        <dbReference type="ChEBI" id="CHEBI:18420"/>
    </ligand>
</feature>
<keyword evidence="4 10" id="KW-0479">Metal-binding</keyword>
<dbReference type="PANTHER" id="PTHR43452">
    <property type="entry name" value="PYRUVATE DECARBOXYLASE"/>
    <property type="match status" value="1"/>
</dbReference>
<dbReference type="KEGG" id="hfe:HFELIS_06730"/>
<dbReference type="CDD" id="cd02005">
    <property type="entry name" value="TPP_PDC_IPDC"/>
    <property type="match status" value="1"/>
</dbReference>
<sequence length="548" mass="61176">MKTTIGQYLLDRLKDYGIKYIFGVPGDYNLGFLDLIEDDPYLEWVGNCNELNASYAADGYGRIKSMAALVTTFGVGELSAINGIAGAYAESVPVVKIVGMPSRNVSNNKCLVHHTLGDGEFMKFFNMYKEVTTAQTILNKQNAKNEIDRVLAECYLQKKPVYIGIPVDVPNIQIAMSSPLRYKPKSDKKILNTFIEALKQEVKQAQSVIVLADYEVNRHCLNQALHDFIEKTNLPIASLAMGKGVFPENHPNFLGVYNGILSDEKVTKAIKSSDYALLIGVKLTDSLTAGFNYICPEPTPTIEIHPFYSKIGDKIYSDILMQDVLKRISALKFNATLPPKQPHKPKPKLEGKLTQEVFFQAIEQHLRPEDVLIAEQGTSFFGAIDIKLPDGVRFIGQPLWGSIGYTFGALLGTCLADRKRKNILLVGDGSLQLSAQELSTMLKENIAPIIIVINNDGYTVERCIHGPNRKYNDINMWHYTKLLDVFDANLQRHALAFKVSNIEDFSQALKSAYQHADKLVLIEALMQREDAPTLLKKLGELFSAQNSY</sequence>
<dbReference type="InterPro" id="IPR012001">
    <property type="entry name" value="Thiamin_PyroP_enz_TPP-bd_dom"/>
</dbReference>
<dbReference type="InterPro" id="IPR012000">
    <property type="entry name" value="Thiamin_PyroP_enz_cen_dom"/>
</dbReference>
<evidence type="ECO:0000256" key="1">
    <source>
        <dbReference type="ARBA" id="ARBA00001920"/>
    </source>
</evidence>
<dbReference type="RefSeq" id="WP_013469126.1">
    <property type="nucleotide sequence ID" value="NC_014810.2"/>
</dbReference>
<evidence type="ECO:0000256" key="4">
    <source>
        <dbReference type="ARBA" id="ARBA00022723"/>
    </source>
</evidence>
<feature type="binding site" evidence="9">
    <location>
        <position position="155"/>
    </location>
    <ligand>
        <name>pyruvate</name>
        <dbReference type="ChEBI" id="CHEBI:15361"/>
        <label>2</label>
        <note>allosteric activator</note>
    </ligand>
</feature>
<evidence type="ECO:0000259" key="12">
    <source>
        <dbReference type="Pfam" id="PF00205"/>
    </source>
</evidence>
<evidence type="ECO:0000259" key="13">
    <source>
        <dbReference type="Pfam" id="PF02775"/>
    </source>
</evidence>
<dbReference type="InterPro" id="IPR011766">
    <property type="entry name" value="TPP_enzyme_TPP-bd"/>
</dbReference>
<dbReference type="Proteomes" id="UP000007934">
    <property type="component" value="Chromosome"/>
</dbReference>
<dbReference type="Gene3D" id="3.40.50.970">
    <property type="match status" value="2"/>
</dbReference>
<evidence type="ECO:0000256" key="2">
    <source>
        <dbReference type="ARBA" id="ARBA00001964"/>
    </source>
</evidence>
<accession>E7AAT6</accession>
<keyword evidence="5" id="KW-0210">Decarboxylase</keyword>
<evidence type="ECO:0000256" key="8">
    <source>
        <dbReference type="ARBA" id="ARBA00023239"/>
    </source>
</evidence>
<feature type="domain" description="Thiamine pyrophosphate enzyme N-terminal TPP-binding" evidence="14">
    <location>
        <begin position="4"/>
        <end position="107"/>
    </location>
</feature>
<evidence type="ECO:0000256" key="10">
    <source>
        <dbReference type="PIRSR" id="PIRSR036565-2"/>
    </source>
</evidence>
<comment type="similarity">
    <text evidence="3 11">Belongs to the TPP enzyme family.</text>
</comment>
<name>E7AAT6_HELFC</name>
<feature type="domain" description="Thiamine pyrophosphate enzyme TPP-binding" evidence="13">
    <location>
        <begin position="393"/>
        <end position="523"/>
    </location>
</feature>
<dbReference type="OrthoDB" id="2254214at2"/>
<dbReference type="GO" id="GO:0005829">
    <property type="term" value="C:cytosol"/>
    <property type="evidence" value="ECO:0007669"/>
    <property type="project" value="TreeGrafter"/>
</dbReference>
<dbReference type="PANTHER" id="PTHR43452:SF30">
    <property type="entry name" value="PYRUVATE DECARBOXYLASE ISOZYME 1-RELATED"/>
    <property type="match status" value="1"/>
</dbReference>
<keyword evidence="8" id="KW-0456">Lyase</keyword>
<evidence type="ECO:0000256" key="3">
    <source>
        <dbReference type="ARBA" id="ARBA00007812"/>
    </source>
</evidence>
<dbReference type="EMBL" id="FQ670179">
    <property type="protein sequence ID" value="CBY82757.1"/>
    <property type="molecule type" value="Genomic_DNA"/>
</dbReference>
<evidence type="ECO:0000256" key="9">
    <source>
        <dbReference type="PIRSR" id="PIRSR036565-1"/>
    </source>
</evidence>
<dbReference type="GeneID" id="36133465"/>
<dbReference type="GO" id="GO:0030976">
    <property type="term" value="F:thiamine pyrophosphate binding"/>
    <property type="evidence" value="ECO:0007669"/>
    <property type="project" value="InterPro"/>
</dbReference>
<feature type="binding site" evidence="10">
    <location>
        <position position="457"/>
    </location>
    <ligand>
        <name>Mg(2+)</name>
        <dbReference type="ChEBI" id="CHEBI:18420"/>
    </ligand>
</feature>
<comment type="cofactor">
    <cofactor evidence="2">
        <name>thiamine diphosphate</name>
        <dbReference type="ChEBI" id="CHEBI:58937"/>
    </cofactor>
</comment>
<dbReference type="FunFam" id="3.40.50.970:FF:000019">
    <property type="entry name" value="Pyruvate decarboxylase isozyme"/>
    <property type="match status" value="1"/>
</dbReference>
<dbReference type="Pfam" id="PF00205">
    <property type="entry name" value="TPP_enzyme_M"/>
    <property type="match status" value="1"/>
</dbReference>
<keyword evidence="6 10" id="KW-0460">Magnesium</keyword>
<evidence type="ECO:0000256" key="11">
    <source>
        <dbReference type="RuleBase" id="RU362132"/>
    </source>
</evidence>
<dbReference type="HOGENOM" id="CLU_013748_0_2_7"/>
<evidence type="ECO:0000313" key="15">
    <source>
        <dbReference type="EMBL" id="CBY82757.1"/>
    </source>
</evidence>
<dbReference type="InterPro" id="IPR012110">
    <property type="entry name" value="PDC/IPDC-like"/>
</dbReference>
<dbReference type="InterPro" id="IPR029035">
    <property type="entry name" value="DHS-like_NAD/FAD-binding_dom"/>
</dbReference>
<dbReference type="SUPFAM" id="SSF52467">
    <property type="entry name" value="DHS-like NAD/FAD-binding domain"/>
    <property type="match status" value="1"/>
</dbReference>
<feature type="binding site" evidence="9">
    <location>
        <position position="461"/>
    </location>
    <ligand>
        <name>pyruvate</name>
        <dbReference type="ChEBI" id="CHEBI:15361"/>
        <label>1</label>
        <note>substrate; ligand shared between two neighboring subunits</note>
    </ligand>
</feature>
<gene>
    <name evidence="15" type="ordered locus">Hfelis_06730</name>
</gene>
<keyword evidence="7 11" id="KW-0786">Thiamine pyrophosphate</keyword>
<dbReference type="InterPro" id="IPR047213">
    <property type="entry name" value="TPP_PYR_PDC_IPDC-like"/>
</dbReference>
<dbReference type="Gene3D" id="3.40.50.1220">
    <property type="entry name" value="TPP-binding domain"/>
    <property type="match status" value="1"/>
</dbReference>
<evidence type="ECO:0000256" key="6">
    <source>
        <dbReference type="ARBA" id="ARBA00022842"/>
    </source>
</evidence>
<dbReference type="CDD" id="cd07038">
    <property type="entry name" value="TPP_PYR_PDC_IPDC_like"/>
    <property type="match status" value="1"/>
</dbReference>
<evidence type="ECO:0000256" key="5">
    <source>
        <dbReference type="ARBA" id="ARBA00022793"/>
    </source>
</evidence>
<dbReference type="GO" id="GO:0000287">
    <property type="term" value="F:magnesium ion binding"/>
    <property type="evidence" value="ECO:0007669"/>
    <property type="project" value="InterPro"/>
</dbReference>